<sequence length="91" mass="10385">MPLSASAFLCTVPCIGGVDEWVIIGWGPFVNYIIIIIIIFYFILFYFFSWVGSEGNEAVEDNIGPKIKGTGIYLWLDSVFKYVIECYRTQL</sequence>
<keyword evidence="1" id="KW-0812">Transmembrane</keyword>
<organism evidence="2 3">
    <name type="scientific">Handroanthus impetiginosus</name>
    <dbReference type="NCBI Taxonomy" id="429701"/>
    <lineage>
        <taxon>Eukaryota</taxon>
        <taxon>Viridiplantae</taxon>
        <taxon>Streptophyta</taxon>
        <taxon>Embryophyta</taxon>
        <taxon>Tracheophyta</taxon>
        <taxon>Spermatophyta</taxon>
        <taxon>Magnoliopsida</taxon>
        <taxon>eudicotyledons</taxon>
        <taxon>Gunneridae</taxon>
        <taxon>Pentapetalae</taxon>
        <taxon>asterids</taxon>
        <taxon>lamiids</taxon>
        <taxon>Lamiales</taxon>
        <taxon>Bignoniaceae</taxon>
        <taxon>Crescentiina</taxon>
        <taxon>Tabebuia alliance</taxon>
        <taxon>Handroanthus</taxon>
    </lineage>
</organism>
<dbReference type="AlphaFoldDB" id="A0A2G9HYH5"/>
<keyword evidence="1" id="KW-0472">Membrane</keyword>
<evidence type="ECO:0000313" key="3">
    <source>
        <dbReference type="Proteomes" id="UP000231279"/>
    </source>
</evidence>
<keyword evidence="1" id="KW-1133">Transmembrane helix</keyword>
<proteinExistence type="predicted"/>
<dbReference type="Proteomes" id="UP000231279">
    <property type="component" value="Unassembled WGS sequence"/>
</dbReference>
<gene>
    <name evidence="2" type="ORF">CDL12_04750</name>
</gene>
<dbReference type="EMBL" id="NKXS01000733">
    <property type="protein sequence ID" value="PIN22557.1"/>
    <property type="molecule type" value="Genomic_DNA"/>
</dbReference>
<accession>A0A2G9HYH5</accession>
<comment type="caution">
    <text evidence="2">The sequence shown here is derived from an EMBL/GenBank/DDBJ whole genome shotgun (WGS) entry which is preliminary data.</text>
</comment>
<protein>
    <submittedName>
        <fullName evidence="2">Uncharacterized protein</fullName>
    </submittedName>
</protein>
<evidence type="ECO:0000256" key="1">
    <source>
        <dbReference type="SAM" id="Phobius"/>
    </source>
</evidence>
<reference evidence="3" key="1">
    <citation type="journal article" date="2018" name="Gigascience">
        <title>Genome assembly of the Pink Ipe (Handroanthus impetiginosus, Bignoniaceae), a highly valued, ecologically keystone Neotropical timber forest tree.</title>
        <authorList>
            <person name="Silva-Junior O.B."/>
            <person name="Grattapaglia D."/>
            <person name="Novaes E."/>
            <person name="Collevatti R.G."/>
        </authorList>
    </citation>
    <scope>NUCLEOTIDE SEQUENCE [LARGE SCALE GENOMIC DNA]</scope>
    <source>
        <strain evidence="3">cv. UFG-1</strain>
    </source>
</reference>
<keyword evidence="3" id="KW-1185">Reference proteome</keyword>
<feature type="transmembrane region" description="Helical" evidence="1">
    <location>
        <begin position="26"/>
        <end position="48"/>
    </location>
</feature>
<name>A0A2G9HYH5_9LAMI</name>
<evidence type="ECO:0000313" key="2">
    <source>
        <dbReference type="EMBL" id="PIN22557.1"/>
    </source>
</evidence>